<gene>
    <name evidence="1" type="ORF">F5144DRAFT_594756</name>
</gene>
<evidence type="ECO:0000313" key="1">
    <source>
        <dbReference type="EMBL" id="KAH6628838.1"/>
    </source>
</evidence>
<reference evidence="1 2" key="1">
    <citation type="journal article" date="2021" name="Nat. Commun.">
        <title>Genetic determinants of endophytism in the Arabidopsis root mycobiome.</title>
        <authorList>
            <person name="Mesny F."/>
            <person name="Miyauchi S."/>
            <person name="Thiergart T."/>
            <person name="Pickel B."/>
            <person name="Atanasova L."/>
            <person name="Karlsson M."/>
            <person name="Huettel B."/>
            <person name="Barry K.W."/>
            <person name="Haridas S."/>
            <person name="Chen C."/>
            <person name="Bauer D."/>
            <person name="Andreopoulos W."/>
            <person name="Pangilinan J."/>
            <person name="LaButti K."/>
            <person name="Riley R."/>
            <person name="Lipzen A."/>
            <person name="Clum A."/>
            <person name="Drula E."/>
            <person name="Henrissat B."/>
            <person name="Kohler A."/>
            <person name="Grigoriev I.V."/>
            <person name="Martin F.M."/>
            <person name="Hacquard S."/>
        </authorList>
    </citation>
    <scope>NUCLEOTIDE SEQUENCE [LARGE SCALE GENOMIC DNA]</scope>
    <source>
        <strain evidence="1 2">MPI-SDFR-AT-0079</strain>
    </source>
</reference>
<comment type="caution">
    <text evidence="1">The sequence shown here is derived from an EMBL/GenBank/DDBJ whole genome shotgun (WGS) entry which is preliminary data.</text>
</comment>
<organism evidence="1 2">
    <name type="scientific">Chaetomium tenue</name>
    <dbReference type="NCBI Taxonomy" id="1854479"/>
    <lineage>
        <taxon>Eukaryota</taxon>
        <taxon>Fungi</taxon>
        <taxon>Dikarya</taxon>
        <taxon>Ascomycota</taxon>
        <taxon>Pezizomycotina</taxon>
        <taxon>Sordariomycetes</taxon>
        <taxon>Sordariomycetidae</taxon>
        <taxon>Sordariales</taxon>
        <taxon>Chaetomiaceae</taxon>
        <taxon>Chaetomium</taxon>
    </lineage>
</organism>
<proteinExistence type="predicted"/>
<name>A0ACB7P518_9PEZI</name>
<dbReference type="EMBL" id="JAGIZQ010000005">
    <property type="protein sequence ID" value="KAH6628838.1"/>
    <property type="molecule type" value="Genomic_DNA"/>
</dbReference>
<evidence type="ECO:0000313" key="2">
    <source>
        <dbReference type="Proteomes" id="UP000724584"/>
    </source>
</evidence>
<sequence>MGNLTSLPTTFGNRVSGDLGDEYAYSPLSGLVTIRLLRLMPHRNKEAPLQCQLFEYPLRKARQGVHMYEALSYVWGTEENQNRRLLITANLHAALSHLRDELLDRIMWIDAICINQGDNVEKGLQVQFMAEIYANANRVIVWLGEATSDSGRAFEALREAARTPYIPVSDEPTQQAIFTLLERPWEAAAARHILMRCGSDEVDGFALFSAQPIWNNDVVCLLQGASTPIIIRFPRGAAYSAVIRIAFPLEKTHPNRLAALRSTPTAPTDLVMIWDWEAPQPDHESLEGPDYEPFISTRGPSPQPWTEWQDYLVKATRSWSFGILINVIEDYGPAWSYFKEAVEAYTMALKTRHTSPGQGAGMADEEALREMNEMVSGEKDEDESFYSYSPLFRAVEQGRGGLVKFLLDRGATFDVGTDITRTPLLYASKKGHESIVRIILEKSAGATEDDKFYDLALRAAAQNGHDKVVQMLLDRDVDVNAEDRYYDDILQAAAFNDHDKVVQILLARATTRLDKGVDVNATGGNYGNVLRAASLGNHSRPVRIGWYEVVEGGKDGTRIG</sequence>
<keyword evidence="2" id="KW-1185">Reference proteome</keyword>
<protein>
    <submittedName>
        <fullName evidence="1">Heterokaryon incompatibility protein-domain-containing protein</fullName>
    </submittedName>
</protein>
<dbReference type="Proteomes" id="UP000724584">
    <property type="component" value="Unassembled WGS sequence"/>
</dbReference>
<accession>A0ACB7P518</accession>